<dbReference type="InterPro" id="IPR012947">
    <property type="entry name" value="tRNA_SAD"/>
</dbReference>
<feature type="domain" description="Aminoacyl-transfer RNA synthetases class-II family profile" evidence="15">
    <location>
        <begin position="265"/>
        <end position="534"/>
    </location>
</feature>
<comment type="subcellular location">
    <subcellularLocation>
        <location evidence="1 14">Cytoplasm</location>
    </subcellularLocation>
</comment>
<evidence type="ECO:0000256" key="7">
    <source>
        <dbReference type="ARBA" id="ARBA00022741"/>
    </source>
</evidence>
<evidence type="ECO:0000256" key="14">
    <source>
        <dbReference type="HAMAP-Rule" id="MF_00184"/>
    </source>
</evidence>
<accession>A0ABD5WLG7</accession>
<dbReference type="SUPFAM" id="SSF55681">
    <property type="entry name" value="Class II aaRS and biotin synthetases"/>
    <property type="match status" value="1"/>
</dbReference>
<evidence type="ECO:0000256" key="5">
    <source>
        <dbReference type="ARBA" id="ARBA00022598"/>
    </source>
</evidence>
<dbReference type="InterPro" id="IPR036621">
    <property type="entry name" value="Anticodon-bd_dom_sf"/>
</dbReference>
<dbReference type="InterPro" id="IPR012676">
    <property type="entry name" value="TGS-like"/>
</dbReference>
<evidence type="ECO:0000313" key="17">
    <source>
        <dbReference type="EMBL" id="MFC7079740.1"/>
    </source>
</evidence>
<evidence type="ECO:0000256" key="11">
    <source>
        <dbReference type="ARBA" id="ARBA00022917"/>
    </source>
</evidence>
<keyword evidence="3 14" id="KW-0963">Cytoplasm</keyword>
<dbReference type="InterPro" id="IPR004154">
    <property type="entry name" value="Anticodon-bd"/>
</dbReference>
<dbReference type="InterPro" id="IPR018163">
    <property type="entry name" value="Thr/Ala-tRNA-synth_IIc_edit"/>
</dbReference>
<comment type="subunit">
    <text evidence="14">Homodimer.</text>
</comment>
<dbReference type="InterPro" id="IPR047246">
    <property type="entry name" value="ThrRS_anticodon"/>
</dbReference>
<feature type="domain" description="TGS" evidence="16">
    <location>
        <begin position="1"/>
        <end position="63"/>
    </location>
</feature>
<evidence type="ECO:0000259" key="15">
    <source>
        <dbReference type="PROSITE" id="PS50862"/>
    </source>
</evidence>
<comment type="similarity">
    <text evidence="2 14">Belongs to the class-II aminoacyl-tRNA synthetase family.</text>
</comment>
<organism evidence="17 18">
    <name type="scientific">Halorussus caseinilyticus</name>
    <dbReference type="NCBI Taxonomy" id="3034025"/>
    <lineage>
        <taxon>Archaea</taxon>
        <taxon>Methanobacteriati</taxon>
        <taxon>Methanobacteriota</taxon>
        <taxon>Stenosarchaea group</taxon>
        <taxon>Halobacteria</taxon>
        <taxon>Halobacteriales</taxon>
        <taxon>Haladaptataceae</taxon>
        <taxon>Halorussus</taxon>
    </lineage>
</organism>
<comment type="cofactor">
    <cofactor evidence="14">
        <name>Zn(2+)</name>
        <dbReference type="ChEBI" id="CHEBI:29105"/>
    </cofactor>
    <text evidence="14">Binds 1 zinc ion per subunit.</text>
</comment>
<comment type="caution">
    <text evidence="14">Lacks conserved residue(s) required for the propagation of feature annotation.</text>
</comment>
<feature type="binding site" evidence="14">
    <location>
        <position position="511"/>
    </location>
    <ligand>
        <name>Zn(2+)</name>
        <dbReference type="ChEBI" id="CHEBI:29105"/>
        <note>catalytic</note>
    </ligand>
</feature>
<dbReference type="FunFam" id="3.40.50.800:FF:000001">
    <property type="entry name" value="Threonine--tRNA ligase"/>
    <property type="match status" value="1"/>
</dbReference>
<dbReference type="NCBIfam" id="TIGR00418">
    <property type="entry name" value="thrS"/>
    <property type="match status" value="1"/>
</dbReference>
<evidence type="ECO:0000256" key="12">
    <source>
        <dbReference type="ARBA" id="ARBA00023146"/>
    </source>
</evidence>
<dbReference type="PANTHER" id="PTHR11451">
    <property type="entry name" value="THREONINE-TRNA LIGASE"/>
    <property type="match status" value="1"/>
</dbReference>
<dbReference type="FunFam" id="3.30.930.10:FF:000002">
    <property type="entry name" value="Threonine--tRNA ligase"/>
    <property type="match status" value="1"/>
</dbReference>
<evidence type="ECO:0000259" key="16">
    <source>
        <dbReference type="PROSITE" id="PS51880"/>
    </source>
</evidence>
<dbReference type="SUPFAM" id="SSF52954">
    <property type="entry name" value="Class II aaRS ABD-related"/>
    <property type="match status" value="1"/>
</dbReference>
<keyword evidence="6 14" id="KW-0479">Metal-binding</keyword>
<evidence type="ECO:0000256" key="4">
    <source>
        <dbReference type="ARBA" id="ARBA00022555"/>
    </source>
</evidence>
<dbReference type="GeneID" id="79303740"/>
<dbReference type="InterPro" id="IPR033728">
    <property type="entry name" value="ThrRS_core"/>
</dbReference>
<comment type="caution">
    <text evidence="17">The sequence shown here is derived from an EMBL/GenBank/DDBJ whole genome shotgun (WGS) entry which is preliminary data.</text>
</comment>
<evidence type="ECO:0000256" key="2">
    <source>
        <dbReference type="ARBA" id="ARBA00008226"/>
    </source>
</evidence>
<keyword evidence="18" id="KW-1185">Reference proteome</keyword>
<comment type="catalytic activity">
    <reaction evidence="13 14">
        <text>tRNA(Thr) + L-threonine + ATP = L-threonyl-tRNA(Thr) + AMP + diphosphate + H(+)</text>
        <dbReference type="Rhea" id="RHEA:24624"/>
        <dbReference type="Rhea" id="RHEA-COMP:9670"/>
        <dbReference type="Rhea" id="RHEA-COMP:9704"/>
        <dbReference type="ChEBI" id="CHEBI:15378"/>
        <dbReference type="ChEBI" id="CHEBI:30616"/>
        <dbReference type="ChEBI" id="CHEBI:33019"/>
        <dbReference type="ChEBI" id="CHEBI:57926"/>
        <dbReference type="ChEBI" id="CHEBI:78442"/>
        <dbReference type="ChEBI" id="CHEBI:78534"/>
        <dbReference type="ChEBI" id="CHEBI:456215"/>
        <dbReference type="EC" id="6.1.1.3"/>
    </reaction>
</comment>
<dbReference type="InterPro" id="IPR002320">
    <property type="entry name" value="Thr-tRNA-ligase_IIa"/>
</dbReference>
<dbReference type="Gene3D" id="3.30.930.10">
    <property type="entry name" value="Bira Bifunctional Protein, Domain 2"/>
    <property type="match status" value="1"/>
</dbReference>
<reference evidence="17 18" key="1">
    <citation type="journal article" date="2019" name="Int. J. Syst. Evol. Microbiol.">
        <title>The Global Catalogue of Microorganisms (GCM) 10K type strain sequencing project: providing services to taxonomists for standard genome sequencing and annotation.</title>
        <authorList>
            <consortium name="The Broad Institute Genomics Platform"/>
            <consortium name="The Broad Institute Genome Sequencing Center for Infectious Disease"/>
            <person name="Wu L."/>
            <person name="Ma J."/>
        </authorList>
    </citation>
    <scope>NUCLEOTIDE SEQUENCE [LARGE SCALE GENOMIC DNA]</scope>
    <source>
        <strain evidence="17 18">DT72</strain>
    </source>
</reference>
<dbReference type="Gene3D" id="3.30.54.20">
    <property type="match status" value="1"/>
</dbReference>
<dbReference type="SUPFAM" id="SSF81271">
    <property type="entry name" value="TGS-like"/>
    <property type="match status" value="1"/>
</dbReference>
<keyword evidence="4 14" id="KW-0820">tRNA-binding</keyword>
<dbReference type="CDD" id="cd01667">
    <property type="entry name" value="TGS_ThrRS"/>
    <property type="match status" value="1"/>
</dbReference>
<dbReference type="Pfam" id="PF00587">
    <property type="entry name" value="tRNA-synt_2b"/>
    <property type="match status" value="1"/>
</dbReference>
<dbReference type="GO" id="GO:0004829">
    <property type="term" value="F:threonine-tRNA ligase activity"/>
    <property type="evidence" value="ECO:0007669"/>
    <property type="project" value="UniProtKB-UniRule"/>
</dbReference>
<dbReference type="InterPro" id="IPR012675">
    <property type="entry name" value="Beta-grasp_dom_sf"/>
</dbReference>
<dbReference type="PRINTS" id="PR01047">
    <property type="entry name" value="TRNASYNTHTHR"/>
</dbReference>
<keyword evidence="9 14" id="KW-0067">ATP-binding</keyword>
<dbReference type="AlphaFoldDB" id="A0ABD5WLG7"/>
<sequence length="642" mass="73519">MSQITVVLPDGSELELEEGATVEDAAFEIGPGLGRDTVAGVVDGDLVDKASQLHDGAKLEIVTPSSDEYLDVLRHSAAHVFAQALQRLYPDARLTIGPWTDDGFYYDIYGVELEEEDLEEIEDEAYDIIDEDLAIERFERSREEAFEVYEDNEFKREILDDEAADEESISFYEQGEFEDLCKGPHVESTGEIGGFALLSISGAYWRGDEDNEMLTRVYGTAFESEDELEEFIQRRQEAEERDHRKIGREMDLFSIPDHSPGCAHYHPNGMTIRRELEDYIRSKNDELGYDEVWTPELNKAELWKPTGHYDTFKEAGEMFAWEQDDTEYGLKPMNCANHAHIFDDHQYSYRDLPVRFSEFGTCYRNEQSGELSGLLRVRGFTQDDGHAFIRKDQIRSEILSVLDVIDDIYGHFELDVQYKLETKGDDAVGSDEIWEQATGALKDALSSEGLDYDVEEGEAAFYGPKIGINAVDAIGREWTIGTVQLDFNIPERLDLTYVGEDNDEHRPVMVHRALLGTFERFMGIIIEHFKGNFPTWLAPEQVRILPVSDDNIGYAKQLQNRYLGDFRVEIEDRSWTVGKKIQQAHDDNVPYMLVVGDNEEEAGTISVRDRQERERDDVSVEAFRDHLEEEVESKTVRPTFLE</sequence>
<dbReference type="GO" id="GO:0006435">
    <property type="term" value="P:threonyl-tRNA aminoacylation"/>
    <property type="evidence" value="ECO:0007669"/>
    <property type="project" value="UniProtKB-UniRule"/>
</dbReference>
<gene>
    <name evidence="14 17" type="primary">thrS</name>
    <name evidence="17" type="ORF">ACFQJ6_05870</name>
</gene>
<keyword evidence="10 14" id="KW-0694">RNA-binding</keyword>
<proteinExistence type="inferred from homology"/>
<dbReference type="PANTHER" id="PTHR11451:SF44">
    <property type="entry name" value="THREONINE--TRNA LIGASE, CHLOROPLASTIC_MITOCHONDRIAL 2"/>
    <property type="match status" value="1"/>
</dbReference>
<dbReference type="GO" id="GO:0002161">
    <property type="term" value="F:aminoacyl-tRNA deacylase activity"/>
    <property type="evidence" value="ECO:0007669"/>
    <property type="project" value="UniProtKB-ARBA"/>
</dbReference>
<evidence type="ECO:0000256" key="13">
    <source>
        <dbReference type="ARBA" id="ARBA00049515"/>
    </source>
</evidence>
<dbReference type="InterPro" id="IPR002314">
    <property type="entry name" value="aa-tRNA-synt_IIb"/>
</dbReference>
<dbReference type="SUPFAM" id="SSF55186">
    <property type="entry name" value="ThrRS/AlaRS common domain"/>
    <property type="match status" value="1"/>
</dbReference>
<keyword evidence="12 14" id="KW-0030">Aminoacyl-tRNA synthetase</keyword>
<dbReference type="EMBL" id="JBHSZH010000005">
    <property type="protein sequence ID" value="MFC7079740.1"/>
    <property type="molecule type" value="Genomic_DNA"/>
</dbReference>
<dbReference type="Proteomes" id="UP001596407">
    <property type="component" value="Unassembled WGS sequence"/>
</dbReference>
<dbReference type="RefSeq" id="WP_276279178.1">
    <property type="nucleotide sequence ID" value="NZ_CP119809.1"/>
</dbReference>
<evidence type="ECO:0000256" key="1">
    <source>
        <dbReference type="ARBA" id="ARBA00004496"/>
    </source>
</evidence>
<protein>
    <recommendedName>
        <fullName evidence="14">Threonine--tRNA ligase</fullName>
        <ecNumber evidence="14">6.1.1.3</ecNumber>
    </recommendedName>
    <alternativeName>
        <fullName evidence="14">Threonyl-tRNA synthetase</fullName>
        <shortName evidence="14">ThrRS</shortName>
    </alternativeName>
</protein>
<dbReference type="CDD" id="cd00771">
    <property type="entry name" value="ThrRS_core"/>
    <property type="match status" value="1"/>
</dbReference>
<keyword evidence="7 14" id="KW-0547">Nucleotide-binding</keyword>
<dbReference type="Pfam" id="PF02824">
    <property type="entry name" value="TGS"/>
    <property type="match status" value="1"/>
</dbReference>
<dbReference type="Pfam" id="PF07973">
    <property type="entry name" value="tRNA_SAD"/>
    <property type="match status" value="1"/>
</dbReference>
<dbReference type="GO" id="GO:0005737">
    <property type="term" value="C:cytoplasm"/>
    <property type="evidence" value="ECO:0007669"/>
    <property type="project" value="UniProtKB-SubCell"/>
</dbReference>
<feature type="binding site" evidence="14">
    <location>
        <position position="386"/>
    </location>
    <ligand>
        <name>Zn(2+)</name>
        <dbReference type="ChEBI" id="CHEBI:29105"/>
        <note>catalytic</note>
    </ligand>
</feature>
<dbReference type="Pfam" id="PF03129">
    <property type="entry name" value="HGTP_anticodon"/>
    <property type="match status" value="1"/>
</dbReference>
<name>A0ABD5WLG7_9EURY</name>
<dbReference type="SMART" id="SM00863">
    <property type="entry name" value="tRNA_SAD"/>
    <property type="match status" value="1"/>
</dbReference>
<dbReference type="HAMAP" id="MF_00184">
    <property type="entry name" value="Thr_tRNA_synth"/>
    <property type="match status" value="1"/>
</dbReference>
<evidence type="ECO:0000256" key="6">
    <source>
        <dbReference type="ARBA" id="ARBA00022723"/>
    </source>
</evidence>
<dbReference type="GO" id="GO:0046872">
    <property type="term" value="F:metal ion binding"/>
    <property type="evidence" value="ECO:0007669"/>
    <property type="project" value="UniProtKB-KW"/>
</dbReference>
<keyword evidence="8 14" id="KW-0862">Zinc</keyword>
<keyword evidence="5 14" id="KW-0436">Ligase</keyword>
<dbReference type="PROSITE" id="PS50862">
    <property type="entry name" value="AA_TRNA_LIGASE_II"/>
    <property type="match status" value="1"/>
</dbReference>
<dbReference type="Gene3D" id="3.40.50.800">
    <property type="entry name" value="Anticodon-binding domain"/>
    <property type="match status" value="1"/>
</dbReference>
<evidence type="ECO:0000256" key="9">
    <source>
        <dbReference type="ARBA" id="ARBA00022840"/>
    </source>
</evidence>
<dbReference type="EC" id="6.1.1.3" evidence="14"/>
<dbReference type="CDD" id="cd00860">
    <property type="entry name" value="ThrRS_anticodon"/>
    <property type="match status" value="1"/>
</dbReference>
<evidence type="ECO:0000313" key="18">
    <source>
        <dbReference type="Proteomes" id="UP001596407"/>
    </source>
</evidence>
<dbReference type="InterPro" id="IPR006195">
    <property type="entry name" value="aa-tRNA-synth_II"/>
</dbReference>
<dbReference type="InterPro" id="IPR004095">
    <property type="entry name" value="TGS"/>
</dbReference>
<dbReference type="PROSITE" id="PS51880">
    <property type="entry name" value="TGS"/>
    <property type="match status" value="1"/>
</dbReference>
<dbReference type="FunFam" id="3.30.980.10:FF:000005">
    <property type="entry name" value="Threonyl-tRNA synthetase, mitochondrial"/>
    <property type="match status" value="1"/>
</dbReference>
<evidence type="ECO:0000256" key="8">
    <source>
        <dbReference type="ARBA" id="ARBA00022833"/>
    </source>
</evidence>
<dbReference type="GO" id="GO:0000049">
    <property type="term" value="F:tRNA binding"/>
    <property type="evidence" value="ECO:0007669"/>
    <property type="project" value="UniProtKB-KW"/>
</dbReference>
<keyword evidence="11 14" id="KW-0648">Protein biosynthesis</keyword>
<dbReference type="InterPro" id="IPR045864">
    <property type="entry name" value="aa-tRNA-synth_II/BPL/LPL"/>
</dbReference>
<evidence type="ECO:0000256" key="10">
    <source>
        <dbReference type="ARBA" id="ARBA00022884"/>
    </source>
</evidence>
<dbReference type="Gene3D" id="3.30.980.10">
    <property type="entry name" value="Threonyl-trna Synthetase, Chain A, domain 2"/>
    <property type="match status" value="1"/>
</dbReference>
<dbReference type="GO" id="GO:0005524">
    <property type="term" value="F:ATP binding"/>
    <property type="evidence" value="ECO:0007669"/>
    <property type="project" value="UniProtKB-UniRule"/>
</dbReference>
<evidence type="ECO:0000256" key="3">
    <source>
        <dbReference type="ARBA" id="ARBA00022490"/>
    </source>
</evidence>
<dbReference type="Gene3D" id="3.10.20.30">
    <property type="match status" value="1"/>
</dbReference>
<feature type="binding site" evidence="14">
    <location>
        <position position="335"/>
    </location>
    <ligand>
        <name>Zn(2+)</name>
        <dbReference type="ChEBI" id="CHEBI:29105"/>
        <note>catalytic</note>
    </ligand>
</feature>